<name>A0A3B0YKY1_9ZZZZ</name>
<dbReference type="EMBL" id="UOFL01000222">
    <property type="protein sequence ID" value="VAW81608.1"/>
    <property type="molecule type" value="Genomic_DNA"/>
</dbReference>
<gene>
    <name evidence="1" type="ORF">MNBD_GAMMA12-693</name>
</gene>
<reference evidence="1" key="1">
    <citation type="submission" date="2018-06" db="EMBL/GenBank/DDBJ databases">
        <authorList>
            <person name="Zhirakovskaya E."/>
        </authorList>
    </citation>
    <scope>NUCLEOTIDE SEQUENCE</scope>
</reference>
<protein>
    <submittedName>
        <fullName evidence="1">Uncharacterized protein</fullName>
    </submittedName>
</protein>
<sequence length="123" mass="14120">MSELKQALLNELEKDDWQQVEVIARQITGHFDEHWKIQSTREQWATEVYINFTVEPVWDAPMELGQGITSITATSLLPDPNGQQAAQIALIDVSVISVKNMISKIKPFVFKLNFYRRTQCVDV</sequence>
<dbReference type="AlphaFoldDB" id="A0A3B0YKY1"/>
<evidence type="ECO:0000313" key="1">
    <source>
        <dbReference type="EMBL" id="VAW81608.1"/>
    </source>
</evidence>
<accession>A0A3B0YKY1</accession>
<proteinExistence type="predicted"/>
<organism evidence="1">
    <name type="scientific">hydrothermal vent metagenome</name>
    <dbReference type="NCBI Taxonomy" id="652676"/>
    <lineage>
        <taxon>unclassified sequences</taxon>
        <taxon>metagenomes</taxon>
        <taxon>ecological metagenomes</taxon>
    </lineage>
</organism>